<proteinExistence type="predicted"/>
<dbReference type="AlphaFoldDB" id="A0A4Y7T6A9"/>
<feature type="region of interest" description="Disordered" evidence="1">
    <location>
        <begin position="1"/>
        <end position="56"/>
    </location>
</feature>
<dbReference type="Proteomes" id="UP000298030">
    <property type="component" value="Unassembled WGS sequence"/>
</dbReference>
<comment type="caution">
    <text evidence="2">The sequence shown here is derived from an EMBL/GenBank/DDBJ whole genome shotgun (WGS) entry which is preliminary data.</text>
</comment>
<dbReference type="OrthoDB" id="10681304at2759"/>
<feature type="compositionally biased region" description="Polar residues" evidence="1">
    <location>
        <begin position="349"/>
        <end position="359"/>
    </location>
</feature>
<accession>A0A4Y7T6A9</accession>
<feature type="region of interest" description="Disordered" evidence="1">
    <location>
        <begin position="349"/>
        <end position="407"/>
    </location>
</feature>
<organism evidence="2 3">
    <name type="scientific">Coprinellus micaceus</name>
    <name type="common">Glistening ink-cap mushroom</name>
    <name type="synonym">Coprinus micaceus</name>
    <dbReference type="NCBI Taxonomy" id="71717"/>
    <lineage>
        <taxon>Eukaryota</taxon>
        <taxon>Fungi</taxon>
        <taxon>Dikarya</taxon>
        <taxon>Basidiomycota</taxon>
        <taxon>Agaricomycotina</taxon>
        <taxon>Agaricomycetes</taxon>
        <taxon>Agaricomycetidae</taxon>
        <taxon>Agaricales</taxon>
        <taxon>Agaricineae</taxon>
        <taxon>Psathyrellaceae</taxon>
        <taxon>Coprinellus</taxon>
    </lineage>
</organism>
<reference evidence="2 3" key="1">
    <citation type="journal article" date="2019" name="Nat. Ecol. Evol.">
        <title>Megaphylogeny resolves global patterns of mushroom evolution.</title>
        <authorList>
            <person name="Varga T."/>
            <person name="Krizsan K."/>
            <person name="Foldi C."/>
            <person name="Dima B."/>
            <person name="Sanchez-Garcia M."/>
            <person name="Sanchez-Ramirez S."/>
            <person name="Szollosi G.J."/>
            <person name="Szarkandi J.G."/>
            <person name="Papp V."/>
            <person name="Albert L."/>
            <person name="Andreopoulos W."/>
            <person name="Angelini C."/>
            <person name="Antonin V."/>
            <person name="Barry K.W."/>
            <person name="Bougher N.L."/>
            <person name="Buchanan P."/>
            <person name="Buyck B."/>
            <person name="Bense V."/>
            <person name="Catcheside P."/>
            <person name="Chovatia M."/>
            <person name="Cooper J."/>
            <person name="Damon W."/>
            <person name="Desjardin D."/>
            <person name="Finy P."/>
            <person name="Geml J."/>
            <person name="Haridas S."/>
            <person name="Hughes K."/>
            <person name="Justo A."/>
            <person name="Karasinski D."/>
            <person name="Kautmanova I."/>
            <person name="Kiss B."/>
            <person name="Kocsube S."/>
            <person name="Kotiranta H."/>
            <person name="LaButti K.M."/>
            <person name="Lechner B.E."/>
            <person name="Liimatainen K."/>
            <person name="Lipzen A."/>
            <person name="Lukacs Z."/>
            <person name="Mihaltcheva S."/>
            <person name="Morgado L.N."/>
            <person name="Niskanen T."/>
            <person name="Noordeloos M.E."/>
            <person name="Ohm R.A."/>
            <person name="Ortiz-Santana B."/>
            <person name="Ovrebo C."/>
            <person name="Racz N."/>
            <person name="Riley R."/>
            <person name="Savchenko A."/>
            <person name="Shiryaev A."/>
            <person name="Soop K."/>
            <person name="Spirin V."/>
            <person name="Szebenyi C."/>
            <person name="Tomsovsky M."/>
            <person name="Tulloss R.E."/>
            <person name="Uehling J."/>
            <person name="Grigoriev I.V."/>
            <person name="Vagvolgyi C."/>
            <person name="Papp T."/>
            <person name="Martin F.M."/>
            <person name="Miettinen O."/>
            <person name="Hibbett D.S."/>
            <person name="Nagy L.G."/>
        </authorList>
    </citation>
    <scope>NUCLEOTIDE SEQUENCE [LARGE SCALE GENOMIC DNA]</scope>
    <source>
        <strain evidence="2 3">FP101781</strain>
    </source>
</reference>
<feature type="compositionally biased region" description="Basic residues" evidence="1">
    <location>
        <begin position="368"/>
        <end position="383"/>
    </location>
</feature>
<feature type="region of interest" description="Disordered" evidence="1">
    <location>
        <begin position="297"/>
        <end position="329"/>
    </location>
</feature>
<feature type="region of interest" description="Disordered" evidence="1">
    <location>
        <begin position="572"/>
        <end position="592"/>
    </location>
</feature>
<evidence type="ECO:0000313" key="2">
    <source>
        <dbReference type="EMBL" id="TEB29488.1"/>
    </source>
</evidence>
<feature type="compositionally biased region" description="Acidic residues" evidence="1">
    <location>
        <begin position="34"/>
        <end position="44"/>
    </location>
</feature>
<feature type="compositionally biased region" description="Polar residues" evidence="1">
    <location>
        <begin position="572"/>
        <end position="583"/>
    </location>
</feature>
<protein>
    <submittedName>
        <fullName evidence="2">Uncharacterized protein</fullName>
    </submittedName>
</protein>
<evidence type="ECO:0000313" key="3">
    <source>
        <dbReference type="Proteomes" id="UP000298030"/>
    </source>
</evidence>
<feature type="compositionally biased region" description="Low complexity" evidence="1">
    <location>
        <begin position="107"/>
        <end position="120"/>
    </location>
</feature>
<evidence type="ECO:0000256" key="1">
    <source>
        <dbReference type="SAM" id="MobiDB-lite"/>
    </source>
</evidence>
<dbReference type="EMBL" id="QPFP01000027">
    <property type="protein sequence ID" value="TEB29488.1"/>
    <property type="molecule type" value="Genomic_DNA"/>
</dbReference>
<feature type="compositionally biased region" description="Low complexity" evidence="1">
    <location>
        <begin position="390"/>
        <end position="404"/>
    </location>
</feature>
<sequence>MDHSSSQDWALPGMGPEALDTSSLGENKDSGAVADEDTCEEEEGQNERIAPVPSRATATIPKGVNLKESEKELLKATNVVAVIHGETIVVIDTKQPDPPQNTTSNIACSSPPSNTANASADESLDPADFITPSFLPPGQPFKKLLPVCISVVSIAHRYSTQQLHILAETQALVVLLMYIFQPSHVLNCWLFFRSAYCKKHKGEKGVETNVLDAAGEAWAKLAKDGKQGPWQAACKALKEDRQKVYAKHRYNSGQMKPVIHKALDLVEAMIQRAPEDGLSEDFTHDLQVAYTAAHRKLATKNKNAAAQKKRHEKNGKPSKRKIFAQGNGRGTAATAYTAGWSTNQDSLVSSNVAGTSQRPASEAVNAGTKRKRGTNPPISKRKTAKAEGVTQASRASASTSTAVTPRPEFCTDSSHKRFGNGIAQAAFTYTPLPALSAGPALVMAATPTNQGSPFPHVIHTPAPIHGLSGFGYAGQTFQGNRLHQNANDSDGSVSSNTPLSSIATPYSEFIPTPDLPTNLPPVRVAGNPLDHDSLAPVQACGEKGAVAENYGVSPMSTPNDWPLVPGLVAESSNTSQQLTTGQNHGEEDAPSLGANALSAQTPLIDYNAVYADGCFSDELGSLDLSQPFGGWDLNIPHGEGTQELFQNSANSYDSFNDYSKENYNIAQFGFN</sequence>
<gene>
    <name evidence="2" type="ORF">FA13DRAFT_1711091</name>
</gene>
<name>A0A4Y7T6A9_COPMI</name>
<feature type="compositionally biased region" description="Basic residues" evidence="1">
    <location>
        <begin position="307"/>
        <end position="322"/>
    </location>
</feature>
<feature type="region of interest" description="Disordered" evidence="1">
    <location>
        <begin position="93"/>
        <end position="122"/>
    </location>
</feature>
<keyword evidence="3" id="KW-1185">Reference proteome</keyword>